<evidence type="ECO:0000256" key="5">
    <source>
        <dbReference type="ARBA" id="ARBA00022840"/>
    </source>
</evidence>
<dbReference type="EMBL" id="AP014862">
    <property type="protein sequence ID" value="BAU73081.1"/>
    <property type="molecule type" value="Genomic_DNA"/>
</dbReference>
<evidence type="ECO:0000256" key="7">
    <source>
        <dbReference type="ARBA" id="ARBA00023080"/>
    </source>
</evidence>
<keyword evidence="7" id="KW-0546">Nucleotide metabolism</keyword>
<dbReference type="GO" id="GO:0140701">
    <property type="term" value="F:3',3'-cyclic GMP-AMP synthase activity"/>
    <property type="evidence" value="ECO:0007669"/>
    <property type="project" value="InterPro"/>
</dbReference>
<keyword evidence="15" id="KW-1185">Reference proteome</keyword>
<evidence type="ECO:0000313" key="14">
    <source>
        <dbReference type="EMBL" id="BAU73081.1"/>
    </source>
</evidence>
<dbReference type="KEGG" id="pfuw:KF707C_13930"/>
<keyword evidence="6" id="KW-0460">Magnesium</keyword>
<keyword evidence="1" id="KW-0808">Transferase</keyword>
<evidence type="ECO:0000259" key="13">
    <source>
        <dbReference type="Pfam" id="PF21713"/>
    </source>
</evidence>
<evidence type="ECO:0000313" key="15">
    <source>
        <dbReference type="Proteomes" id="UP000218554"/>
    </source>
</evidence>
<name>A0AAD1BWS3_METFU</name>
<dbReference type="GO" id="GO:0046872">
    <property type="term" value="F:metal ion binding"/>
    <property type="evidence" value="ECO:0007669"/>
    <property type="project" value="UniProtKB-KW"/>
</dbReference>
<dbReference type="Pfam" id="PF21713">
    <property type="entry name" value="DncV_C"/>
    <property type="match status" value="1"/>
</dbReference>
<evidence type="ECO:0000256" key="3">
    <source>
        <dbReference type="ARBA" id="ARBA00022723"/>
    </source>
</evidence>
<dbReference type="NCBIfam" id="NF041078">
    <property type="entry name" value="cGAS"/>
    <property type="match status" value="1"/>
</dbReference>
<dbReference type="InterPro" id="IPR047805">
    <property type="entry name" value="GAMP_synthase"/>
</dbReference>
<evidence type="ECO:0000259" key="12">
    <source>
        <dbReference type="Pfam" id="PF21654"/>
    </source>
</evidence>
<evidence type="ECO:0000256" key="9">
    <source>
        <dbReference type="ARBA" id="ARBA00023134"/>
    </source>
</evidence>
<dbReference type="GO" id="GO:0005524">
    <property type="term" value="F:ATP binding"/>
    <property type="evidence" value="ECO:0007669"/>
    <property type="project" value="UniProtKB-KW"/>
</dbReference>
<keyword evidence="8" id="KW-0051">Antiviral defense</keyword>
<dbReference type="GO" id="GO:0009117">
    <property type="term" value="P:nucleotide metabolic process"/>
    <property type="evidence" value="ECO:0007669"/>
    <property type="project" value="UniProtKB-KW"/>
</dbReference>
<evidence type="ECO:0000256" key="1">
    <source>
        <dbReference type="ARBA" id="ARBA00022679"/>
    </source>
</evidence>
<keyword evidence="2" id="KW-0548">Nucleotidyltransferase</keyword>
<reference evidence="15" key="1">
    <citation type="submission" date="2015-05" db="EMBL/GenBank/DDBJ databases">
        <title>Draft genome sequencing of a biphenyl-degrading bacterium, Pseudomonas balearica KF707 (=NBRC110670).</title>
        <authorList>
            <person name="Kimura N."/>
            <person name="Hirose J."/>
            <person name="Watanabe T."/>
            <person name="Suenaga H."/>
            <person name="Fujihara H."/>
            <person name="Noguchi M."/>
            <person name="Hashimoto M."/>
            <person name="Shimodaira J."/>
            <person name="Tsuchikane K."/>
            <person name="Hosoyama A."/>
            <person name="Yamazoe A."/>
            <person name="Fujita N."/>
            <person name="Furukawa K."/>
        </authorList>
    </citation>
    <scope>NUCLEOTIDE SEQUENCE [LARGE SCALE GENOMIC DNA]</scope>
    <source>
        <strain evidence="15">DSM 10086 / NBRC 110670 / KF707</strain>
    </source>
</reference>
<protein>
    <recommendedName>
        <fullName evidence="10">Cyclic GMP-AMP synthase</fullName>
    </recommendedName>
</protein>
<gene>
    <name evidence="14" type="ORF">KF707C_13930</name>
</gene>
<dbReference type="GO" id="GO:0051607">
    <property type="term" value="P:defense response to virus"/>
    <property type="evidence" value="ECO:0007669"/>
    <property type="project" value="UniProtKB-KW"/>
</dbReference>
<keyword evidence="5" id="KW-0067">ATP-binding</keyword>
<evidence type="ECO:0000256" key="11">
    <source>
        <dbReference type="ARBA" id="ARBA00048304"/>
    </source>
</evidence>
<sequence>MLNLSALFYTKLDQPNFLAELDLTEGEKTYISDAKNEIRAALRERLKASIADVLAQNGLEAVSVEPKFYIQGSWAYRTLNRPCTTPPQQSDLDDGVYLPMSIMKEHRRPSVASALFFEATEAALKPLAADKKWTLSAKPTCIRLEISPFAHIDIPLYAIPDDEFMLLKAANESFEGRVFNAATDSAKDHWAALPSDHVLLAHREENWIKSDPRAMKDWFVQEIADRGEQLRRVVRYLKAFRDKVWTKGGPSSILLMAATAPIFEKRDKRDDLALKDVLEKLPNVLREGVLSPIDSEVYLTASLAAEEIEEIARQFEAFHNHLSGAIFGTDKQQACTWVRSMLGDRFPNRADLVLVSTVAAAVQAVPAEAGPRELVKTTKAG</sequence>
<dbReference type="AlphaFoldDB" id="A0AAD1BWS3"/>
<accession>A0AAD1BWS3</accession>
<dbReference type="RefSeq" id="WP_036993697.1">
    <property type="nucleotide sequence ID" value="NZ_AJMR01000223.1"/>
</dbReference>
<evidence type="ECO:0000256" key="10">
    <source>
        <dbReference type="ARBA" id="ARBA00044145"/>
    </source>
</evidence>
<dbReference type="InterPro" id="IPR048446">
    <property type="entry name" value="DncV_C"/>
</dbReference>
<dbReference type="Pfam" id="PF21654">
    <property type="entry name" value="DncV-like_NTFase"/>
    <property type="match status" value="1"/>
</dbReference>
<evidence type="ECO:0000256" key="8">
    <source>
        <dbReference type="ARBA" id="ARBA00023118"/>
    </source>
</evidence>
<evidence type="ECO:0000256" key="4">
    <source>
        <dbReference type="ARBA" id="ARBA00022741"/>
    </source>
</evidence>
<keyword evidence="4" id="KW-0547">Nucleotide-binding</keyword>
<evidence type="ECO:0000256" key="6">
    <source>
        <dbReference type="ARBA" id="ARBA00022842"/>
    </source>
</evidence>
<comment type="catalytic activity">
    <reaction evidence="11">
        <text>GTP + ATP = 3',3'-cGAMP + 2 diphosphate</text>
        <dbReference type="Rhea" id="RHEA:35647"/>
        <dbReference type="ChEBI" id="CHEBI:30616"/>
        <dbReference type="ChEBI" id="CHEBI:33019"/>
        <dbReference type="ChEBI" id="CHEBI:37565"/>
        <dbReference type="ChEBI" id="CHEBI:71501"/>
    </reaction>
    <physiologicalReaction direction="left-to-right" evidence="11">
        <dbReference type="Rhea" id="RHEA:35648"/>
    </physiologicalReaction>
</comment>
<keyword evidence="3" id="KW-0479">Metal-binding</keyword>
<dbReference type="GO" id="GO:0005525">
    <property type="term" value="F:GTP binding"/>
    <property type="evidence" value="ECO:0007669"/>
    <property type="project" value="UniProtKB-KW"/>
</dbReference>
<evidence type="ECO:0000256" key="2">
    <source>
        <dbReference type="ARBA" id="ARBA00022695"/>
    </source>
</evidence>
<organism evidence="14 15">
    <name type="scientific">Metapseudomonas furukawaii</name>
    <name type="common">Pseudomonas furukawaii</name>
    <dbReference type="NCBI Taxonomy" id="1149133"/>
    <lineage>
        <taxon>Bacteria</taxon>
        <taxon>Pseudomonadati</taxon>
        <taxon>Pseudomonadota</taxon>
        <taxon>Gammaproteobacteria</taxon>
        <taxon>Pseudomonadales</taxon>
        <taxon>Pseudomonadaceae</taxon>
        <taxon>Metapseudomonas</taxon>
    </lineage>
</organism>
<feature type="domain" description="Cyclic GMP-AMP synthase C-terminal" evidence="13">
    <location>
        <begin position="227"/>
        <end position="350"/>
    </location>
</feature>
<dbReference type="InterPro" id="IPR048445">
    <property type="entry name" value="DncV-like_NTFase"/>
</dbReference>
<keyword evidence="9" id="KW-0342">GTP-binding</keyword>
<reference evidence="14 15" key="2">
    <citation type="journal article" date="2017" name="Int. J. Syst. Evol. Microbiol.">
        <title>Pseudomonas furukawaii sp. nov., a polychlorinated biphenyl-degrading bacterium isolated from biphenyl-contaminated soil in Japan.</title>
        <authorList>
            <person name="Kimura N."/>
            <person name="Watanabe T."/>
            <person name="Suenaga H."/>
            <person name="Fujihara H."/>
            <person name="Futagami T."/>
            <person name="Goto M."/>
            <person name="Hanada S."/>
            <person name="Hirose J."/>
        </authorList>
    </citation>
    <scope>NUCLEOTIDE SEQUENCE [LARGE SCALE GENOMIC DNA]</scope>
    <source>
        <strain evidence="15">DSM 10086 / NBRC 110670 / KF707</strain>
    </source>
</reference>
<proteinExistence type="predicted"/>
<feature type="domain" description="Cyclic GMP-AMP synthase DncV-like nucleotidyltransferase" evidence="12">
    <location>
        <begin position="66"/>
        <end position="157"/>
    </location>
</feature>
<dbReference type="Proteomes" id="UP000218554">
    <property type="component" value="Chromosome"/>
</dbReference>